<dbReference type="EMBL" id="CAEZVD010000001">
    <property type="protein sequence ID" value="CAB4613580.1"/>
    <property type="molecule type" value="Genomic_DNA"/>
</dbReference>
<name>A0A6J6HKE1_9ZZZZ</name>
<sequence length="162" mass="17971">MAITTATIFLLLLMLIVRAWKQRILQQTNSFSEPLEALDFFGELIAQAKAFYVATTFAESLLERIAAYGMGPRGNAQIFIFSEGLLIVRTGERPLAIDRASITSVSLGQVSIDKVVETDGLIQVNWSQDSVKLSTHLRIVDEKSRKEILQAANSLLAKEETK</sequence>
<protein>
    <submittedName>
        <fullName evidence="2">Unannotated protein</fullName>
    </submittedName>
</protein>
<dbReference type="Pfam" id="PF25362">
    <property type="entry name" value="bPH_11"/>
    <property type="match status" value="1"/>
</dbReference>
<organism evidence="2">
    <name type="scientific">freshwater metagenome</name>
    <dbReference type="NCBI Taxonomy" id="449393"/>
    <lineage>
        <taxon>unclassified sequences</taxon>
        <taxon>metagenomes</taxon>
        <taxon>ecological metagenomes</taxon>
    </lineage>
</organism>
<dbReference type="AlphaFoldDB" id="A0A6J6HKE1"/>
<feature type="domain" description="PH" evidence="1">
    <location>
        <begin position="43"/>
        <end position="152"/>
    </location>
</feature>
<dbReference type="InterPro" id="IPR057446">
    <property type="entry name" value="PH_bac"/>
</dbReference>
<proteinExistence type="predicted"/>
<reference evidence="2" key="1">
    <citation type="submission" date="2020-05" db="EMBL/GenBank/DDBJ databases">
        <authorList>
            <person name="Chiriac C."/>
            <person name="Salcher M."/>
            <person name="Ghai R."/>
            <person name="Kavagutti S V."/>
        </authorList>
    </citation>
    <scope>NUCLEOTIDE SEQUENCE</scope>
</reference>
<accession>A0A6J6HKE1</accession>
<evidence type="ECO:0000313" key="2">
    <source>
        <dbReference type="EMBL" id="CAB4613580.1"/>
    </source>
</evidence>
<gene>
    <name evidence="2" type="ORF">UFOPK1909_00034</name>
</gene>
<evidence type="ECO:0000259" key="1">
    <source>
        <dbReference type="Pfam" id="PF25362"/>
    </source>
</evidence>